<evidence type="ECO:0000313" key="8">
    <source>
        <dbReference type="Proteomes" id="UP000054560"/>
    </source>
</evidence>
<dbReference type="PANTHER" id="PTHR22604:SF105">
    <property type="entry name" value="TRANS-1,2-DIHYDROBENZENE-1,2-DIOL DEHYDROGENASE"/>
    <property type="match status" value="1"/>
</dbReference>
<dbReference type="SUPFAM" id="SSF51735">
    <property type="entry name" value="NAD(P)-binding Rossmann-fold domains"/>
    <property type="match status" value="1"/>
</dbReference>
<keyword evidence="2" id="KW-0560">Oxidoreductase</keyword>
<evidence type="ECO:0000256" key="3">
    <source>
        <dbReference type="ARBA" id="ARBA00038984"/>
    </source>
</evidence>
<protein>
    <recommendedName>
        <fullName evidence="3">D-xylose 1-dehydrogenase (NADP(+), D-xylono-1,5-lactone-forming)</fullName>
        <ecNumber evidence="3">1.1.1.179</ecNumber>
    </recommendedName>
    <alternativeName>
        <fullName evidence="4">D-xylose-NADP dehydrogenase</fullName>
    </alternativeName>
</protein>
<evidence type="ECO:0000256" key="5">
    <source>
        <dbReference type="ARBA" id="ARBA00049233"/>
    </source>
</evidence>
<comment type="catalytic activity">
    <reaction evidence="5">
        <text>D-xylose + NADP(+) = D-xylono-1,5-lactone + NADPH + H(+)</text>
        <dbReference type="Rhea" id="RHEA:22000"/>
        <dbReference type="ChEBI" id="CHEBI:15378"/>
        <dbReference type="ChEBI" id="CHEBI:15867"/>
        <dbReference type="ChEBI" id="CHEBI:53455"/>
        <dbReference type="ChEBI" id="CHEBI:57783"/>
        <dbReference type="ChEBI" id="CHEBI:58349"/>
        <dbReference type="EC" id="1.1.1.179"/>
    </reaction>
</comment>
<dbReference type="Gene3D" id="3.40.50.720">
    <property type="entry name" value="NAD(P)-binding Rossmann-like Domain"/>
    <property type="match status" value="1"/>
</dbReference>
<keyword evidence="8" id="KW-1185">Reference proteome</keyword>
<evidence type="ECO:0000256" key="1">
    <source>
        <dbReference type="ARBA" id="ARBA00010928"/>
    </source>
</evidence>
<feature type="non-terminal residue" evidence="7">
    <location>
        <position position="1"/>
    </location>
</feature>
<dbReference type="AlphaFoldDB" id="A0A0L0F8V0"/>
<evidence type="ECO:0000259" key="6">
    <source>
        <dbReference type="Pfam" id="PF01408"/>
    </source>
</evidence>
<dbReference type="Proteomes" id="UP000054560">
    <property type="component" value="Unassembled WGS sequence"/>
</dbReference>
<dbReference type="OrthoDB" id="446809at2759"/>
<sequence length="74" mass="8090">EIKWGIIGVGNVCEVKSGPAFQKCDGSELVAVMRRDGAAAEDFAKRHGVPKWYDDVDQLINDDEVNALYIATPP</sequence>
<dbReference type="InterPro" id="IPR036291">
    <property type="entry name" value="NAD(P)-bd_dom_sf"/>
</dbReference>
<dbReference type="GO" id="GO:0000166">
    <property type="term" value="F:nucleotide binding"/>
    <property type="evidence" value="ECO:0007669"/>
    <property type="project" value="InterPro"/>
</dbReference>
<reference evidence="7 8" key="1">
    <citation type="submission" date="2011-02" db="EMBL/GenBank/DDBJ databases">
        <title>The Genome Sequence of Sphaeroforma arctica JP610.</title>
        <authorList>
            <consortium name="The Broad Institute Genome Sequencing Platform"/>
            <person name="Russ C."/>
            <person name="Cuomo C."/>
            <person name="Young S.K."/>
            <person name="Zeng Q."/>
            <person name="Gargeya S."/>
            <person name="Alvarado L."/>
            <person name="Berlin A."/>
            <person name="Chapman S.B."/>
            <person name="Chen Z."/>
            <person name="Freedman E."/>
            <person name="Gellesch M."/>
            <person name="Goldberg J."/>
            <person name="Griggs A."/>
            <person name="Gujja S."/>
            <person name="Heilman E."/>
            <person name="Heiman D."/>
            <person name="Howarth C."/>
            <person name="Mehta T."/>
            <person name="Neiman D."/>
            <person name="Pearson M."/>
            <person name="Roberts A."/>
            <person name="Saif S."/>
            <person name="Shea T."/>
            <person name="Shenoy N."/>
            <person name="Sisk P."/>
            <person name="Stolte C."/>
            <person name="Sykes S."/>
            <person name="White J."/>
            <person name="Yandava C."/>
            <person name="Burger G."/>
            <person name="Gray M.W."/>
            <person name="Holland P.W.H."/>
            <person name="King N."/>
            <person name="Lang F.B.F."/>
            <person name="Roger A.J."/>
            <person name="Ruiz-Trillo I."/>
            <person name="Haas B."/>
            <person name="Nusbaum C."/>
            <person name="Birren B."/>
        </authorList>
    </citation>
    <scope>NUCLEOTIDE SEQUENCE [LARGE SCALE GENOMIC DNA]</scope>
    <source>
        <strain evidence="7 8">JP610</strain>
    </source>
</reference>
<accession>A0A0L0F8V0</accession>
<name>A0A0L0F8V0_9EUKA</name>
<dbReference type="STRING" id="667725.A0A0L0F8V0"/>
<dbReference type="InterPro" id="IPR050984">
    <property type="entry name" value="Gfo/Idh/MocA_domain"/>
</dbReference>
<dbReference type="InterPro" id="IPR000683">
    <property type="entry name" value="Gfo/Idh/MocA-like_OxRdtase_N"/>
</dbReference>
<dbReference type="GeneID" id="25914811"/>
<organism evidence="7 8">
    <name type="scientific">Sphaeroforma arctica JP610</name>
    <dbReference type="NCBI Taxonomy" id="667725"/>
    <lineage>
        <taxon>Eukaryota</taxon>
        <taxon>Ichthyosporea</taxon>
        <taxon>Ichthyophonida</taxon>
        <taxon>Sphaeroforma</taxon>
    </lineage>
</organism>
<evidence type="ECO:0000313" key="7">
    <source>
        <dbReference type="EMBL" id="KNC73135.1"/>
    </source>
</evidence>
<dbReference type="PANTHER" id="PTHR22604">
    <property type="entry name" value="OXIDOREDUCTASES"/>
    <property type="match status" value="1"/>
</dbReference>
<comment type="similarity">
    <text evidence="1">Belongs to the Gfo/Idh/MocA family.</text>
</comment>
<dbReference type="EMBL" id="KQ246033">
    <property type="protein sequence ID" value="KNC73135.1"/>
    <property type="molecule type" value="Genomic_DNA"/>
</dbReference>
<dbReference type="RefSeq" id="XP_014147037.1">
    <property type="nucleotide sequence ID" value="XM_014291562.1"/>
</dbReference>
<evidence type="ECO:0000256" key="2">
    <source>
        <dbReference type="ARBA" id="ARBA00023002"/>
    </source>
</evidence>
<feature type="non-terminal residue" evidence="7">
    <location>
        <position position="74"/>
    </location>
</feature>
<evidence type="ECO:0000256" key="4">
    <source>
        <dbReference type="ARBA" id="ARBA00042988"/>
    </source>
</evidence>
<dbReference type="Pfam" id="PF01408">
    <property type="entry name" value="GFO_IDH_MocA"/>
    <property type="match status" value="1"/>
</dbReference>
<gene>
    <name evidence="7" type="ORF">SARC_14307</name>
</gene>
<dbReference type="EC" id="1.1.1.179" evidence="3"/>
<feature type="domain" description="Gfo/Idh/MocA-like oxidoreductase N-terminal" evidence="6">
    <location>
        <begin position="2"/>
        <end position="74"/>
    </location>
</feature>
<dbReference type="GO" id="GO:0047837">
    <property type="term" value="F:D-xylose 1-dehydrogenase (NADP+) activity"/>
    <property type="evidence" value="ECO:0007669"/>
    <property type="project" value="UniProtKB-EC"/>
</dbReference>
<proteinExistence type="inferred from homology"/>